<comment type="caution">
    <text evidence="5">The sequence shown here is derived from an EMBL/GenBank/DDBJ whole genome shotgun (WGS) entry which is preliminary data.</text>
</comment>
<dbReference type="Gene3D" id="1.20.5.320">
    <property type="entry name" value="6-Phosphogluconate Dehydrogenase, domain 3"/>
    <property type="match status" value="1"/>
</dbReference>
<dbReference type="InterPro" id="IPR032149">
    <property type="entry name" value="DUF4988"/>
</dbReference>
<evidence type="ECO:0000259" key="4">
    <source>
        <dbReference type="Pfam" id="PF16378"/>
    </source>
</evidence>
<keyword evidence="3" id="KW-0472">Membrane</keyword>
<evidence type="ECO:0000313" key="6">
    <source>
        <dbReference type="Proteomes" id="UP001167871"/>
    </source>
</evidence>
<protein>
    <submittedName>
        <fullName evidence="5">PL29 family lyase N-terminal domain-containing protein</fullName>
    </submittedName>
</protein>
<keyword evidence="6" id="KW-1185">Reference proteome</keyword>
<keyword evidence="3" id="KW-0812">Transmembrane</keyword>
<evidence type="ECO:0000256" key="2">
    <source>
        <dbReference type="SAM" id="MobiDB-lite"/>
    </source>
</evidence>
<feature type="transmembrane region" description="Helical" evidence="3">
    <location>
        <begin position="12"/>
        <end position="34"/>
    </location>
</feature>
<dbReference type="Gene3D" id="1.20.5.340">
    <property type="match status" value="1"/>
</dbReference>
<keyword evidence="3" id="KW-1133">Transmembrane helix</keyword>
<sequence>MTLILFVYVPDTACAVPCCIAYGVGIVSFIHFLWSVWRCLVLMNADKSSRLSFVYPYADFGGLAGILIVSMKLKTWLLMPLIAAGITACEYDDSALKADVDNLKDRITALEEQVNHMNEDIVSLQDIIRSLDQQIGIAGVEENTDGYTLHFTDGTTVSLHNGKDGADGTDAPVIGTAEENGIAYWTLTANGQTDWLTDEAGNRLPVTGTSGITPLLSIDKEGYWTVSYDGGNTYAQITGPEGKPIQATGKDGTSGSDGADGKDAPVIGIAQENGIYYWTLTTGEETTWLTDEAGNKLPVTGASGITPLLSIDDEGYWTVSYDGGNTYTQITDTQGNPVQAVGKDGADGEDGTDGTPGTPGSDGDSFFQSVTQDSEKVILVLTDGTVIHLPKAKAFGISFAQTENIPLDEDGVTLPYTITGADADTQVRAFVSKGNLEVTLSEGSIFVKPQSDASVDGSEVIVLLFNKEKTITTLLTFTDAPQDINADGSTEDYEVEEGTWDE</sequence>
<dbReference type="Proteomes" id="UP001167871">
    <property type="component" value="Unassembled WGS sequence"/>
</dbReference>
<feature type="transmembrane region" description="Helical" evidence="3">
    <location>
        <begin position="54"/>
        <end position="71"/>
    </location>
</feature>
<keyword evidence="5" id="KW-0456">Lyase</keyword>
<reference evidence="5" key="1">
    <citation type="submission" date="2023-06" db="EMBL/GenBank/DDBJ databases">
        <authorList>
            <person name="Zeman M."/>
            <person name="Kubasova T."/>
            <person name="Jahodarova E."/>
            <person name="Nykrynova M."/>
            <person name="Rychlik I."/>
        </authorList>
    </citation>
    <scope>NUCLEOTIDE SEQUENCE</scope>
    <source>
        <strain evidence="5">84_SSukc20</strain>
    </source>
</reference>
<keyword evidence="1" id="KW-0175">Coiled coil</keyword>
<evidence type="ECO:0000313" key="5">
    <source>
        <dbReference type="EMBL" id="MDN0047813.1"/>
    </source>
</evidence>
<reference evidence="5" key="2">
    <citation type="submission" date="2024-05" db="EMBL/GenBank/DDBJ databases">
        <title>Identification and characterization of horizontal gene transfer across gut microbiota members of farm animals based on homology search.</title>
        <authorList>
            <person name="Schwarzerova J."/>
            <person name="Nykrynova M."/>
            <person name="Jureckova K."/>
            <person name="Cejkova D."/>
            <person name="Rychlik I."/>
        </authorList>
    </citation>
    <scope>NUCLEOTIDE SEQUENCE</scope>
    <source>
        <strain evidence="5">84_SSukc20</strain>
    </source>
</reference>
<accession>A0ABT7X154</accession>
<evidence type="ECO:0000256" key="3">
    <source>
        <dbReference type="SAM" id="Phobius"/>
    </source>
</evidence>
<proteinExistence type="predicted"/>
<dbReference type="RefSeq" id="WP_301638784.1">
    <property type="nucleotide sequence ID" value="NZ_JAUEII010000001.1"/>
</dbReference>
<name>A0ABT7X154_9BACE</name>
<evidence type="ECO:0000256" key="1">
    <source>
        <dbReference type="SAM" id="Coils"/>
    </source>
</evidence>
<dbReference type="EMBL" id="JAUEII010000001">
    <property type="protein sequence ID" value="MDN0047813.1"/>
    <property type="molecule type" value="Genomic_DNA"/>
</dbReference>
<feature type="region of interest" description="Disordered" evidence="2">
    <location>
        <begin position="239"/>
        <end position="263"/>
    </location>
</feature>
<dbReference type="Pfam" id="PF16378">
    <property type="entry name" value="DUF4988"/>
    <property type="match status" value="1"/>
</dbReference>
<gene>
    <name evidence="5" type="ORF">QVO10_00150</name>
</gene>
<feature type="compositionally biased region" description="Low complexity" evidence="2">
    <location>
        <begin position="353"/>
        <end position="364"/>
    </location>
</feature>
<organism evidence="5 6">
    <name type="scientific">Bacteroides gallinaceum</name>
    <dbReference type="NCBI Taxonomy" id="1462571"/>
    <lineage>
        <taxon>Bacteria</taxon>
        <taxon>Pseudomonadati</taxon>
        <taxon>Bacteroidota</taxon>
        <taxon>Bacteroidia</taxon>
        <taxon>Bacteroidales</taxon>
        <taxon>Bacteroidaceae</taxon>
        <taxon>Bacteroides</taxon>
    </lineage>
</organism>
<feature type="coiled-coil region" evidence="1">
    <location>
        <begin position="93"/>
        <end position="134"/>
    </location>
</feature>
<dbReference type="GO" id="GO:0016829">
    <property type="term" value="F:lyase activity"/>
    <property type="evidence" value="ECO:0007669"/>
    <property type="project" value="UniProtKB-KW"/>
</dbReference>
<feature type="domain" description="DUF4988" evidence="4">
    <location>
        <begin position="96"/>
        <end position="254"/>
    </location>
</feature>
<feature type="region of interest" description="Disordered" evidence="2">
    <location>
        <begin position="332"/>
        <end position="366"/>
    </location>
</feature>